<dbReference type="InterPro" id="IPR001965">
    <property type="entry name" value="Znf_PHD"/>
</dbReference>
<feature type="domain" description="Phosphatase tensin-type" evidence="8">
    <location>
        <begin position="33"/>
        <end position="213"/>
    </location>
</feature>
<evidence type="ECO:0000256" key="3">
    <source>
        <dbReference type="ARBA" id="ARBA00022771"/>
    </source>
</evidence>
<dbReference type="VEuPathDB" id="FungiDB:H257_14936"/>
<evidence type="ECO:0000259" key="9">
    <source>
        <dbReference type="PROSITE" id="PS51182"/>
    </source>
</evidence>
<dbReference type="SUPFAM" id="SSF52799">
    <property type="entry name" value="(Phosphotyrosine protein) phosphatases II"/>
    <property type="match status" value="1"/>
</dbReference>
<feature type="region of interest" description="Disordered" evidence="6">
    <location>
        <begin position="451"/>
        <end position="495"/>
    </location>
</feature>
<dbReference type="Gene3D" id="3.30.40.10">
    <property type="entry name" value="Zinc/RING finger domain, C3HC4 (zinc finger)"/>
    <property type="match status" value="1"/>
</dbReference>
<keyword evidence="3 5" id="KW-0863">Zinc-finger</keyword>
<name>W4FR71_APHAT</name>
<evidence type="ECO:0008006" key="12">
    <source>
        <dbReference type="Google" id="ProtNLM"/>
    </source>
</evidence>
<evidence type="ECO:0000256" key="6">
    <source>
        <dbReference type="SAM" id="MobiDB-lite"/>
    </source>
</evidence>
<dbReference type="OrthoDB" id="196074at2759"/>
<dbReference type="EMBL" id="KI913177">
    <property type="protein sequence ID" value="ETV69314.1"/>
    <property type="molecule type" value="Genomic_DNA"/>
</dbReference>
<sequence length="1627" mass="178425">MNQLRKLASYVVESSLKPSASSAPPSPHTAPVPSYKHLDLTYVTTRLLVSGHAIDGPTDKKSCVNNAGEMKSYLDAAHAGKYVVFNLNDESADTAVISPQTLDFSWERDGGIRTYTPPSDHIFRICYAIFAWLALDAENVALLYCHNGKTRSGVICACYFLFVRTVDDPMSALAQFYQKRLGIDTLTPEYVKKSMPISIQRFVSNFSTIMNTQAIPNPEPLVLKAIMFRALPVEMAPLVQLWDDHKMVFSSASNDSSKPVMDWNPEDGFLAILWETGIPLDGGFTILCSFGDDYDGADNDGSSPPDPASRVLFRYMNSTWFLHSGLVTLQKPMLDMIKQYEHGFDLDNFSVDMVFHDSLDPPKPTVPVDYTGNYAVKQGIVEMASHHTTAPDPSMYINFVKNGFDATASTFALQRAQNAPNVALDILHSEGISTIFTRLLPLHPSPLKAAAAGKPFTFPRGDGPSSSTNSSTSSSSPTTTITSYSDNQDRQSILPNTSVQVATDGATMGLTGRDLCADDAPLSGGIVRSHYGGPRRHSLDATRAPSISVPSVQPVVKFEDAVCAVCREEDYVLRPQLVRCNVASCRRYFHTTCAGLKKIPFGLTTMSDRANHAAYMKKFFGAWECADCQAASRQSKTVATTTIAIAADSPSKTSPTKQKLEKLRLLLDEKGLSLDDLLQAADAKDTSAAQQVQLPLASSSSAAVDKYQRMADNGVPREAVHNCMVRDGVPDPSDLLQHVKPKTRSNAVAENAAASQPDVLLLRHAIQFHGYFEMLQKGCSKDAVKHKMKMCGLNPDILDLNPNAVYVDVRDQIEALQTQYSQPKASPHKPDTAAGSPVKPVGASTTPPSSQESQAQSSVILPTLPLKQEEEPETAPVPDVDSPKASGKLQDDATYAKYFKMLRLNIPEEAVRLKMKEHGVNLKALELGPDGLVSDLTTAEPAKAEAPLLKDDPVYGKYFKMLKMNIPEEAVRLKMKEHGVNLKALELGPDGLVSDLTTAEPAKAEAPLLKDDPVYGKYFKMLKMHIPEGAVRQKMIEHGVNLKALELGPDGLVSDLTTAEPAKAEAPLLKDDPVYGKYFKMLKMHIPEGAVRQKMIEHGVNLKALELGPDGLVSDLMVKALLKDDPVYAKYFKMLKMHIPEGAVKQKMIEHGVNPKALELGPDGLVSDLTAGSTSPPKPVKKVIRRKKLFWQALPEDRLKRASSTIWEDEDHHIQLDMDEIETLFFKDTAKAALTSGAQKPLARKQAVTLVDGKRAMNAAIALARIKLSYADVAKAIDTFDAMGLTLEQLTTINEFLPTSEEVRVVQRYTGDPAVLGEAEKFFAAISTVPRFATKMECLISKQAFGSHVAEVTTSLHNVIKACEDVKESRLLKLLLGTVLKLGNTLNGGEETEHAIRGFSVDSLLRLGHTKTNDQKTTVLHYLVRVLRKNQPHVLEFQSELQHVSLAAREAIESIDQMYAALDADVKKTADECRHMQTDEADPAVIASFQAAIAHATHELEIVQRHIGDMKHQLTTVFEYFGEDPTKKPSEFFQTLSSFCLAFEKAKQQVEAADQAKERAERNTSKTRPRASTLLHPAEKAKLMMAKNSFSFKHNNAHKLVPTTTMTAKASSSTSSADLDRTASSRF</sequence>
<dbReference type="InterPro" id="IPR019309">
    <property type="entry name" value="WASHC3"/>
</dbReference>
<dbReference type="SUPFAM" id="SSF101447">
    <property type="entry name" value="Formin homology 2 domain (FH2 domain)"/>
    <property type="match status" value="1"/>
</dbReference>
<reference evidence="11" key="1">
    <citation type="submission" date="2013-12" db="EMBL/GenBank/DDBJ databases">
        <title>The Genome Sequence of Aphanomyces astaci APO3.</title>
        <authorList>
            <consortium name="The Broad Institute Genomics Platform"/>
            <person name="Russ C."/>
            <person name="Tyler B."/>
            <person name="van West P."/>
            <person name="Dieguez-Uribeondo J."/>
            <person name="Young S.K."/>
            <person name="Zeng Q."/>
            <person name="Gargeya S."/>
            <person name="Fitzgerald M."/>
            <person name="Abouelleil A."/>
            <person name="Alvarado L."/>
            <person name="Chapman S.B."/>
            <person name="Gainer-Dewar J."/>
            <person name="Goldberg J."/>
            <person name="Griggs A."/>
            <person name="Gujja S."/>
            <person name="Hansen M."/>
            <person name="Howarth C."/>
            <person name="Imamovic A."/>
            <person name="Ireland A."/>
            <person name="Larimer J."/>
            <person name="McCowan C."/>
            <person name="Murphy C."/>
            <person name="Pearson M."/>
            <person name="Poon T.W."/>
            <person name="Priest M."/>
            <person name="Roberts A."/>
            <person name="Saif S."/>
            <person name="Shea T."/>
            <person name="Sykes S."/>
            <person name="Wortman J."/>
            <person name="Nusbaum C."/>
            <person name="Birren B."/>
        </authorList>
    </citation>
    <scope>NUCLEOTIDE SEQUENCE [LARGE SCALE GENOMIC DNA]</scope>
    <source>
        <strain evidence="11">APO3</strain>
    </source>
</reference>
<gene>
    <name evidence="11" type="ORF">H257_14936</name>
</gene>
<organism evidence="11">
    <name type="scientific">Aphanomyces astaci</name>
    <name type="common">Crayfish plague agent</name>
    <dbReference type="NCBI Taxonomy" id="112090"/>
    <lineage>
        <taxon>Eukaryota</taxon>
        <taxon>Sar</taxon>
        <taxon>Stramenopiles</taxon>
        <taxon>Oomycota</taxon>
        <taxon>Saprolegniomycetes</taxon>
        <taxon>Saprolegniales</taxon>
        <taxon>Verrucalvaceae</taxon>
        <taxon>Aphanomyces</taxon>
    </lineage>
</organism>
<accession>W4FR71</accession>
<feature type="region of interest" description="Disordered" evidence="6">
    <location>
        <begin position="1605"/>
        <end position="1627"/>
    </location>
</feature>
<evidence type="ECO:0000259" key="7">
    <source>
        <dbReference type="PROSITE" id="PS50016"/>
    </source>
</evidence>
<dbReference type="PROSITE" id="PS51182">
    <property type="entry name" value="C2_TENSIN"/>
    <property type="match status" value="1"/>
</dbReference>
<evidence type="ECO:0000256" key="1">
    <source>
        <dbReference type="ARBA" id="ARBA00006290"/>
    </source>
</evidence>
<keyword evidence="4" id="KW-0862">Zinc</keyword>
<dbReference type="GO" id="GO:0071203">
    <property type="term" value="C:WASH complex"/>
    <property type="evidence" value="ECO:0007669"/>
    <property type="project" value="InterPro"/>
</dbReference>
<dbReference type="InterPro" id="IPR019787">
    <property type="entry name" value="Znf_PHD-finger"/>
</dbReference>
<dbReference type="Gene3D" id="3.90.190.10">
    <property type="entry name" value="Protein tyrosine phosphatase superfamily"/>
    <property type="match status" value="1"/>
</dbReference>
<evidence type="ECO:0000256" key="4">
    <source>
        <dbReference type="ARBA" id="ARBA00022833"/>
    </source>
</evidence>
<dbReference type="InterPro" id="IPR042201">
    <property type="entry name" value="FH2_Formin_sf"/>
</dbReference>
<feature type="compositionally biased region" description="Low complexity" evidence="6">
    <location>
        <begin position="843"/>
        <end position="858"/>
    </location>
</feature>
<dbReference type="STRING" id="112090.W4FR71"/>
<feature type="region of interest" description="Disordered" evidence="6">
    <location>
        <begin position="1552"/>
        <end position="1572"/>
    </location>
</feature>
<dbReference type="InterPro" id="IPR019786">
    <property type="entry name" value="Zinc_finger_PHD-type_CS"/>
</dbReference>
<feature type="region of interest" description="Disordered" evidence="6">
    <location>
        <begin position="819"/>
        <end position="888"/>
    </location>
</feature>
<evidence type="ECO:0000259" key="10">
    <source>
        <dbReference type="PROSITE" id="PS51444"/>
    </source>
</evidence>
<feature type="compositionally biased region" description="Basic and acidic residues" evidence="6">
    <location>
        <begin position="1552"/>
        <end position="1564"/>
    </location>
</feature>
<dbReference type="GO" id="GO:0030041">
    <property type="term" value="P:actin filament polymerization"/>
    <property type="evidence" value="ECO:0007669"/>
    <property type="project" value="TreeGrafter"/>
</dbReference>
<keyword evidence="2" id="KW-0479">Metal-binding</keyword>
<feature type="compositionally biased region" description="Basic and acidic residues" evidence="6">
    <location>
        <begin position="1618"/>
        <end position="1627"/>
    </location>
</feature>
<feature type="compositionally biased region" description="Low complexity" evidence="6">
    <location>
        <begin position="465"/>
        <end position="485"/>
    </location>
</feature>
<dbReference type="InterPro" id="IPR014020">
    <property type="entry name" value="Tensin_C2-dom"/>
</dbReference>
<proteinExistence type="inferred from homology"/>
<dbReference type="Pfam" id="PF02181">
    <property type="entry name" value="FH2"/>
    <property type="match status" value="1"/>
</dbReference>
<dbReference type="GeneID" id="20816932"/>
<dbReference type="SMART" id="SM00498">
    <property type="entry name" value="FH2"/>
    <property type="match status" value="1"/>
</dbReference>
<evidence type="ECO:0000256" key="5">
    <source>
        <dbReference type="PROSITE-ProRule" id="PRU00146"/>
    </source>
</evidence>
<dbReference type="GO" id="GO:0006887">
    <property type="term" value="P:exocytosis"/>
    <property type="evidence" value="ECO:0007669"/>
    <property type="project" value="TreeGrafter"/>
</dbReference>
<evidence type="ECO:0000313" key="11">
    <source>
        <dbReference type="EMBL" id="ETV69314.1"/>
    </source>
</evidence>
<dbReference type="SUPFAM" id="SSF57903">
    <property type="entry name" value="FYVE/PHD zinc finger"/>
    <property type="match status" value="1"/>
</dbReference>
<dbReference type="RefSeq" id="XP_009841171.1">
    <property type="nucleotide sequence ID" value="XM_009842869.1"/>
</dbReference>
<feature type="domain" description="PHD-type" evidence="7">
    <location>
        <begin position="560"/>
        <end position="631"/>
    </location>
</feature>
<dbReference type="PROSITE" id="PS01359">
    <property type="entry name" value="ZF_PHD_1"/>
    <property type="match status" value="1"/>
</dbReference>
<dbReference type="PROSITE" id="PS51181">
    <property type="entry name" value="PPASE_TENSIN"/>
    <property type="match status" value="1"/>
</dbReference>
<feature type="domain" description="C2 tensin-type" evidence="9">
    <location>
        <begin position="218"/>
        <end position="358"/>
    </location>
</feature>
<dbReference type="SMART" id="SM00249">
    <property type="entry name" value="PHD"/>
    <property type="match status" value="1"/>
</dbReference>
<dbReference type="Pfam" id="PF10152">
    <property type="entry name" value="CCDC53"/>
    <property type="match status" value="6"/>
</dbReference>
<protein>
    <recommendedName>
        <fullName evidence="12">FH2 domain-containing protein</fullName>
    </recommendedName>
</protein>
<evidence type="ECO:0000259" key="8">
    <source>
        <dbReference type="PROSITE" id="PS51181"/>
    </source>
</evidence>
<dbReference type="PANTHER" id="PTHR13015:SF0">
    <property type="entry name" value="WASH COMPLEX SUBUNIT 3"/>
    <property type="match status" value="1"/>
</dbReference>
<dbReference type="GO" id="GO:0008270">
    <property type="term" value="F:zinc ion binding"/>
    <property type="evidence" value="ECO:0007669"/>
    <property type="project" value="UniProtKB-KW"/>
</dbReference>
<comment type="similarity">
    <text evidence="1">Belongs to the CCDC53 family.</text>
</comment>
<dbReference type="InterPro" id="IPR029021">
    <property type="entry name" value="Prot-tyrosine_phosphatase-like"/>
</dbReference>
<feature type="compositionally biased region" description="Low complexity" evidence="6">
    <location>
        <begin position="1605"/>
        <end position="1617"/>
    </location>
</feature>
<dbReference type="PANTHER" id="PTHR13015">
    <property type="entry name" value="PROTEIN AD-016-RELATED"/>
    <property type="match status" value="1"/>
</dbReference>
<dbReference type="InterPro" id="IPR011011">
    <property type="entry name" value="Znf_FYVE_PHD"/>
</dbReference>
<feature type="domain" description="FH2" evidence="10">
    <location>
        <begin position="1176"/>
        <end position="1569"/>
    </location>
</feature>
<dbReference type="InterPro" id="IPR013083">
    <property type="entry name" value="Znf_RING/FYVE/PHD"/>
</dbReference>
<dbReference type="InterPro" id="IPR015425">
    <property type="entry name" value="FH2_Formin"/>
</dbReference>
<evidence type="ECO:0000256" key="2">
    <source>
        <dbReference type="ARBA" id="ARBA00022723"/>
    </source>
</evidence>
<dbReference type="PROSITE" id="PS50016">
    <property type="entry name" value="ZF_PHD_2"/>
    <property type="match status" value="1"/>
</dbReference>
<dbReference type="Gene3D" id="1.20.58.2220">
    <property type="entry name" value="Formin, FH2 domain"/>
    <property type="match status" value="1"/>
</dbReference>
<dbReference type="PROSITE" id="PS51444">
    <property type="entry name" value="FH2"/>
    <property type="match status" value="1"/>
</dbReference>
<dbReference type="InterPro" id="IPR029023">
    <property type="entry name" value="Tensin_phosphatase"/>
</dbReference>